<accession>A0A8D8I4T8</accession>
<evidence type="ECO:0000256" key="1">
    <source>
        <dbReference type="SAM" id="SignalP"/>
    </source>
</evidence>
<proteinExistence type="predicted"/>
<dbReference type="EMBL" id="HBUE01232847">
    <property type="protein sequence ID" value="CAG6545596.1"/>
    <property type="molecule type" value="Transcribed_RNA"/>
</dbReference>
<evidence type="ECO:0000313" key="2">
    <source>
        <dbReference type="EMBL" id="CAG6545596.1"/>
    </source>
</evidence>
<feature type="signal peptide" evidence="1">
    <location>
        <begin position="1"/>
        <end position="18"/>
    </location>
</feature>
<reference evidence="2" key="1">
    <citation type="submission" date="2021-05" db="EMBL/GenBank/DDBJ databases">
        <authorList>
            <person name="Alioto T."/>
            <person name="Alioto T."/>
            <person name="Gomez Garrido J."/>
        </authorList>
    </citation>
    <scope>NUCLEOTIDE SEQUENCE</scope>
</reference>
<dbReference type="EMBL" id="HBUE01339703">
    <property type="protein sequence ID" value="CAG6597758.1"/>
    <property type="molecule type" value="Transcribed_RNA"/>
</dbReference>
<feature type="chain" id="PRO_5036260946" evidence="1">
    <location>
        <begin position="19"/>
        <end position="124"/>
    </location>
</feature>
<organism evidence="2">
    <name type="scientific">Culex pipiens</name>
    <name type="common">House mosquito</name>
    <dbReference type="NCBI Taxonomy" id="7175"/>
    <lineage>
        <taxon>Eukaryota</taxon>
        <taxon>Metazoa</taxon>
        <taxon>Ecdysozoa</taxon>
        <taxon>Arthropoda</taxon>
        <taxon>Hexapoda</taxon>
        <taxon>Insecta</taxon>
        <taxon>Pterygota</taxon>
        <taxon>Neoptera</taxon>
        <taxon>Endopterygota</taxon>
        <taxon>Diptera</taxon>
        <taxon>Nematocera</taxon>
        <taxon>Culicoidea</taxon>
        <taxon>Culicidae</taxon>
        <taxon>Culicinae</taxon>
        <taxon>Culicini</taxon>
        <taxon>Culex</taxon>
        <taxon>Culex</taxon>
    </lineage>
</organism>
<dbReference type="AlphaFoldDB" id="A0A8D8I4T8"/>
<sequence>MACFLCFSFLPGFNTTEALVLEKKARLQLRTFPAAVMTFRVLVLPSDGPGDYFDRGLRMSQVMLPGSFFPDEINGNSATISSTGQLITKRAILLQPGCLFGSPNFPWPFPGRRCYRCEKGRPTT</sequence>
<dbReference type="EMBL" id="HBUE01232844">
    <property type="protein sequence ID" value="CAG6545595.1"/>
    <property type="molecule type" value="Transcribed_RNA"/>
</dbReference>
<keyword evidence="1" id="KW-0732">Signal</keyword>
<name>A0A8D8I4T8_CULPI</name>
<protein>
    <submittedName>
        <fullName evidence="2">(northern house mosquito) hypothetical protein</fullName>
    </submittedName>
</protein>
<dbReference type="EMBL" id="HBUE01339706">
    <property type="protein sequence ID" value="CAG6597759.1"/>
    <property type="molecule type" value="Transcribed_RNA"/>
</dbReference>